<evidence type="ECO:0000256" key="3">
    <source>
        <dbReference type="ARBA" id="ARBA00022692"/>
    </source>
</evidence>
<dbReference type="OMA" id="QRIIAFM"/>
<dbReference type="SUPFAM" id="SSF53850">
    <property type="entry name" value="Periplasmic binding protein-like II"/>
    <property type="match status" value="1"/>
</dbReference>
<feature type="transmembrane region" description="Helical" evidence="11">
    <location>
        <begin position="48"/>
        <end position="66"/>
    </location>
</feature>
<keyword evidence="2" id="KW-0813">Transport</keyword>
<keyword evidence="9" id="KW-1071">Ligand-gated ion channel</keyword>
<evidence type="ECO:0000313" key="13">
    <source>
        <dbReference type="EMBL" id="KAF5821958.1"/>
    </source>
</evidence>
<evidence type="ECO:0000313" key="15">
    <source>
        <dbReference type="Proteomes" id="UP000215914"/>
    </source>
</evidence>
<dbReference type="GO" id="GO:0015276">
    <property type="term" value="F:ligand-gated monoatomic ion channel activity"/>
    <property type="evidence" value="ECO:0007669"/>
    <property type="project" value="InterPro"/>
</dbReference>
<dbReference type="Pfam" id="PF00060">
    <property type="entry name" value="Lig_chan"/>
    <property type="match status" value="1"/>
</dbReference>
<evidence type="ECO:0000256" key="9">
    <source>
        <dbReference type="ARBA" id="ARBA00023286"/>
    </source>
</evidence>
<dbReference type="SMART" id="SM00079">
    <property type="entry name" value="PBPe"/>
    <property type="match status" value="1"/>
</dbReference>
<feature type="transmembrane region" description="Helical" evidence="11">
    <location>
        <begin position="225"/>
        <end position="245"/>
    </location>
</feature>
<feature type="transmembrane region" description="Helical" evidence="11">
    <location>
        <begin position="251"/>
        <end position="271"/>
    </location>
</feature>
<feature type="transmembrane region" description="Helical" evidence="11">
    <location>
        <begin position="86"/>
        <end position="107"/>
    </location>
</feature>
<evidence type="ECO:0000256" key="6">
    <source>
        <dbReference type="ARBA" id="ARBA00023136"/>
    </source>
</evidence>
<evidence type="ECO:0000256" key="10">
    <source>
        <dbReference type="ARBA" id="ARBA00023303"/>
    </source>
</evidence>
<keyword evidence="3 11" id="KW-0812">Transmembrane</keyword>
<dbReference type="InParanoid" id="A0A251VN60"/>
<proteinExistence type="predicted"/>
<accession>A0A251VN60</accession>
<dbReference type="EMBL" id="CM007890">
    <property type="protein sequence ID" value="OTG37005.1"/>
    <property type="molecule type" value="Genomic_DNA"/>
</dbReference>
<dbReference type="Gene3D" id="1.10.287.70">
    <property type="match status" value="1"/>
</dbReference>
<evidence type="ECO:0000256" key="7">
    <source>
        <dbReference type="ARBA" id="ARBA00023170"/>
    </source>
</evidence>
<evidence type="ECO:0000313" key="14">
    <source>
        <dbReference type="EMBL" id="OTG37005.1"/>
    </source>
</evidence>
<evidence type="ECO:0000256" key="8">
    <source>
        <dbReference type="ARBA" id="ARBA00023180"/>
    </source>
</evidence>
<evidence type="ECO:0000256" key="11">
    <source>
        <dbReference type="SAM" id="Phobius"/>
    </source>
</evidence>
<feature type="domain" description="Ionotropic glutamate receptor C-terminal" evidence="12">
    <location>
        <begin position="7"/>
        <end position="202"/>
    </location>
</feature>
<dbReference type="GO" id="GO:0016020">
    <property type="term" value="C:membrane"/>
    <property type="evidence" value="ECO:0007669"/>
    <property type="project" value="UniProtKB-SubCell"/>
</dbReference>
<gene>
    <name evidence="14" type="ORF">HannXRQ_Chr01g0014101</name>
    <name evidence="13" type="ORF">HanXRQr2_Chr01g0020891</name>
</gene>
<reference evidence="13 15" key="1">
    <citation type="journal article" date="2017" name="Nature">
        <title>The sunflower genome provides insights into oil metabolism, flowering and Asterid evolution.</title>
        <authorList>
            <person name="Badouin H."/>
            <person name="Gouzy J."/>
            <person name="Grassa C.J."/>
            <person name="Murat F."/>
            <person name="Staton S.E."/>
            <person name="Cottret L."/>
            <person name="Lelandais-Briere C."/>
            <person name="Owens G.L."/>
            <person name="Carrere S."/>
            <person name="Mayjonade B."/>
            <person name="Legrand L."/>
            <person name="Gill N."/>
            <person name="Kane N.C."/>
            <person name="Bowers J.E."/>
            <person name="Hubner S."/>
            <person name="Bellec A."/>
            <person name="Berard A."/>
            <person name="Berges H."/>
            <person name="Blanchet N."/>
            <person name="Boniface M.C."/>
            <person name="Brunel D."/>
            <person name="Catrice O."/>
            <person name="Chaidir N."/>
            <person name="Claudel C."/>
            <person name="Donnadieu C."/>
            <person name="Faraut T."/>
            <person name="Fievet G."/>
            <person name="Helmstetter N."/>
            <person name="King M."/>
            <person name="Knapp S.J."/>
            <person name="Lai Z."/>
            <person name="Le Paslier M.C."/>
            <person name="Lippi Y."/>
            <person name="Lorenzon L."/>
            <person name="Mandel J.R."/>
            <person name="Marage G."/>
            <person name="Marchand G."/>
            <person name="Marquand E."/>
            <person name="Bret-Mestries E."/>
            <person name="Morien E."/>
            <person name="Nambeesan S."/>
            <person name="Nguyen T."/>
            <person name="Pegot-Espagnet P."/>
            <person name="Pouilly N."/>
            <person name="Raftis F."/>
            <person name="Sallet E."/>
            <person name="Schiex T."/>
            <person name="Thomas J."/>
            <person name="Vandecasteele C."/>
            <person name="Vares D."/>
            <person name="Vear F."/>
            <person name="Vautrin S."/>
            <person name="Crespi M."/>
            <person name="Mangin B."/>
            <person name="Burke J.M."/>
            <person name="Salse J."/>
            <person name="Munos S."/>
            <person name="Vincourt P."/>
            <person name="Rieseberg L.H."/>
            <person name="Langlade N.B."/>
        </authorList>
    </citation>
    <scope>NUCLEOTIDE SEQUENCE [LARGE SCALE GENOMIC DNA]</scope>
    <source>
        <strain evidence="15">cv. SF193</strain>
        <tissue evidence="13">Leaves</tissue>
    </source>
</reference>
<reference evidence="14" key="2">
    <citation type="submission" date="2017-02" db="EMBL/GenBank/DDBJ databases">
        <title>Sunflower complete genome.</title>
        <authorList>
            <person name="Langlade N."/>
            <person name="Munos S."/>
        </authorList>
    </citation>
    <scope>NUCLEOTIDE SEQUENCE [LARGE SCALE GENOMIC DNA]</scope>
    <source>
        <tissue evidence="14">Leaves</tissue>
    </source>
</reference>
<keyword evidence="6 11" id="KW-0472">Membrane</keyword>
<evidence type="ECO:0000256" key="4">
    <source>
        <dbReference type="ARBA" id="ARBA00022989"/>
    </source>
</evidence>
<dbReference type="Gramene" id="mRNA:HanXRQr2_Chr01g0020891">
    <property type="protein sequence ID" value="mRNA:HanXRQr2_Chr01g0020891"/>
    <property type="gene ID" value="HanXRQr2_Chr01g0020891"/>
</dbReference>
<keyword evidence="8" id="KW-0325">Glycoprotein</keyword>
<protein>
    <submittedName>
        <fullName evidence="13 14">Ionotropic glutamate receptor, metazoa</fullName>
    </submittedName>
</protein>
<dbReference type="AlphaFoldDB" id="A0A251VN60"/>
<dbReference type="InterPro" id="IPR001320">
    <property type="entry name" value="Iontro_rcpt_C"/>
</dbReference>
<dbReference type="Proteomes" id="UP000215914">
    <property type="component" value="Chromosome 1"/>
</dbReference>
<evidence type="ECO:0000259" key="12">
    <source>
        <dbReference type="SMART" id="SM00079"/>
    </source>
</evidence>
<dbReference type="InterPro" id="IPR015683">
    <property type="entry name" value="Ionotropic_Glu_rcpt"/>
</dbReference>
<sequence length="278" mass="31397">MFFLCLKRSATKEYVLSHKNLIFKCSHSNLYSVQTTWGFVRLCNLSKFVLFVWLLVVLILISSYTATLSSLLTVEQFELASKGGTVGFHGGSFEAGLAGVTVSNLHFEDYRRKPFYSYEDYAEALSKGGKHGGADAIIDEIPYIKMFLSKYSSDDYAMISSVPSTSGFAFIRSPLVTDMSRQIAKIREDGTLRILEKKWFEKQSLSSQTPPQTPQALSFRRFKGLFLVSGSSSAFALLISVVYLLRAKLEVQRIIAFMMQPNLMAALRYLLFRNVIRM</sequence>
<name>A0A251VN60_HELAN</name>
<keyword evidence="7 14" id="KW-0675">Receptor</keyword>
<evidence type="ECO:0000256" key="5">
    <source>
        <dbReference type="ARBA" id="ARBA00023065"/>
    </source>
</evidence>
<evidence type="ECO:0000256" key="2">
    <source>
        <dbReference type="ARBA" id="ARBA00022448"/>
    </source>
</evidence>
<organism evidence="14 15">
    <name type="scientific">Helianthus annuus</name>
    <name type="common">Common sunflower</name>
    <dbReference type="NCBI Taxonomy" id="4232"/>
    <lineage>
        <taxon>Eukaryota</taxon>
        <taxon>Viridiplantae</taxon>
        <taxon>Streptophyta</taxon>
        <taxon>Embryophyta</taxon>
        <taxon>Tracheophyta</taxon>
        <taxon>Spermatophyta</taxon>
        <taxon>Magnoliopsida</taxon>
        <taxon>eudicotyledons</taxon>
        <taxon>Gunneridae</taxon>
        <taxon>Pentapetalae</taxon>
        <taxon>asterids</taxon>
        <taxon>campanulids</taxon>
        <taxon>Asterales</taxon>
        <taxon>Asteraceae</taxon>
        <taxon>Asteroideae</taxon>
        <taxon>Heliantheae alliance</taxon>
        <taxon>Heliantheae</taxon>
        <taxon>Helianthus</taxon>
    </lineage>
</organism>
<dbReference type="PANTHER" id="PTHR18966">
    <property type="entry name" value="IONOTROPIC GLUTAMATE RECEPTOR"/>
    <property type="match status" value="1"/>
</dbReference>
<keyword evidence="4 11" id="KW-1133">Transmembrane helix</keyword>
<keyword evidence="10" id="KW-0407">Ion channel</keyword>
<keyword evidence="15" id="KW-1185">Reference proteome</keyword>
<dbReference type="EMBL" id="MNCJ02000316">
    <property type="protein sequence ID" value="KAF5821958.1"/>
    <property type="molecule type" value="Genomic_DNA"/>
</dbReference>
<evidence type="ECO:0000256" key="1">
    <source>
        <dbReference type="ARBA" id="ARBA00004141"/>
    </source>
</evidence>
<reference evidence="13" key="3">
    <citation type="submission" date="2020-06" db="EMBL/GenBank/DDBJ databases">
        <title>Helianthus annuus Genome sequencing and assembly Release 2.</title>
        <authorList>
            <person name="Gouzy J."/>
            <person name="Langlade N."/>
            <person name="Munos S."/>
        </authorList>
    </citation>
    <scope>NUCLEOTIDE SEQUENCE</scope>
    <source>
        <tissue evidence="13">Leaves</tissue>
    </source>
</reference>
<keyword evidence="5" id="KW-0406">Ion transport</keyword>
<comment type="subcellular location">
    <subcellularLocation>
        <location evidence="1">Membrane</location>
        <topology evidence="1">Multi-pass membrane protein</topology>
    </subcellularLocation>
</comment>